<dbReference type="OrthoDB" id="7482135at2759"/>
<evidence type="ECO:0000313" key="3">
    <source>
        <dbReference type="EMBL" id="PZC75151.1"/>
    </source>
</evidence>
<dbReference type="AlphaFoldDB" id="A0A2W1BLJ5"/>
<accession>A0A2W1BLJ5</accession>
<name>A0A2W1BLJ5_HELAM</name>
<dbReference type="Proteomes" id="UP000249218">
    <property type="component" value="Unassembled WGS sequence"/>
</dbReference>
<organism evidence="3 4">
    <name type="scientific">Helicoverpa armigera</name>
    <name type="common">Cotton bollworm</name>
    <name type="synonym">Heliothis armigera</name>
    <dbReference type="NCBI Taxonomy" id="29058"/>
    <lineage>
        <taxon>Eukaryota</taxon>
        <taxon>Metazoa</taxon>
        <taxon>Ecdysozoa</taxon>
        <taxon>Arthropoda</taxon>
        <taxon>Hexapoda</taxon>
        <taxon>Insecta</taxon>
        <taxon>Pterygota</taxon>
        <taxon>Neoptera</taxon>
        <taxon>Endopterygota</taxon>
        <taxon>Lepidoptera</taxon>
        <taxon>Glossata</taxon>
        <taxon>Ditrysia</taxon>
        <taxon>Noctuoidea</taxon>
        <taxon>Noctuidae</taxon>
        <taxon>Heliothinae</taxon>
        <taxon>Helicoverpa</taxon>
    </lineage>
</organism>
<gene>
    <name evidence="3" type="primary">HaOG206713</name>
    <name evidence="3" type="ORF">B5X24_HaOG206713</name>
</gene>
<feature type="compositionally biased region" description="Low complexity" evidence="1">
    <location>
        <begin position="338"/>
        <end position="349"/>
    </location>
</feature>
<keyword evidence="4" id="KW-1185">Reference proteome</keyword>
<evidence type="ECO:0000313" key="4">
    <source>
        <dbReference type="Proteomes" id="UP000249218"/>
    </source>
</evidence>
<feature type="region of interest" description="Disordered" evidence="1">
    <location>
        <begin position="315"/>
        <end position="366"/>
    </location>
</feature>
<evidence type="ECO:0000256" key="1">
    <source>
        <dbReference type="SAM" id="MobiDB-lite"/>
    </source>
</evidence>
<feature type="signal peptide" evidence="2">
    <location>
        <begin position="1"/>
        <end position="18"/>
    </location>
</feature>
<proteinExistence type="predicted"/>
<feature type="compositionally biased region" description="Acidic residues" evidence="1">
    <location>
        <begin position="320"/>
        <end position="334"/>
    </location>
</feature>
<keyword evidence="2" id="KW-0732">Signal</keyword>
<reference evidence="3 4" key="1">
    <citation type="journal article" date="2017" name="BMC Biol.">
        <title>Genomic innovations, transcriptional plasticity and gene loss underlying the evolution and divergence of two highly polyphagous and invasive Helicoverpa pest species.</title>
        <authorList>
            <person name="Pearce S.L."/>
            <person name="Clarke D.F."/>
            <person name="East P.D."/>
            <person name="Elfekih S."/>
            <person name="Gordon K.H."/>
            <person name="Jermiin L.S."/>
            <person name="McGaughran A."/>
            <person name="Oakeshott J.G."/>
            <person name="Papanikolaou A."/>
            <person name="Perera O.P."/>
            <person name="Rane R.V."/>
            <person name="Richards S."/>
            <person name="Tay W.T."/>
            <person name="Walsh T.K."/>
            <person name="Anderson A."/>
            <person name="Anderson C.J."/>
            <person name="Asgari S."/>
            <person name="Board P.G."/>
            <person name="Bretschneider A."/>
            <person name="Campbell P.M."/>
            <person name="Chertemps T."/>
            <person name="Christeller J.T."/>
            <person name="Coppin C.W."/>
            <person name="Downes S.J."/>
            <person name="Duan G."/>
            <person name="Farnsworth C.A."/>
            <person name="Good R.T."/>
            <person name="Han L.B."/>
            <person name="Han Y.C."/>
            <person name="Hatje K."/>
            <person name="Horne I."/>
            <person name="Huang Y.P."/>
            <person name="Hughes D.S."/>
            <person name="Jacquin-Joly E."/>
            <person name="James W."/>
            <person name="Jhangiani S."/>
            <person name="Kollmar M."/>
            <person name="Kuwar S.S."/>
            <person name="Li S."/>
            <person name="Liu N.Y."/>
            <person name="Maibeche M.T."/>
            <person name="Miller J.R."/>
            <person name="Montagne N."/>
            <person name="Perry T."/>
            <person name="Qu J."/>
            <person name="Song S.V."/>
            <person name="Sutton G.G."/>
            <person name="Vogel H."/>
            <person name="Walenz B.P."/>
            <person name="Xu W."/>
            <person name="Zhang H.J."/>
            <person name="Zou Z."/>
            <person name="Batterham P."/>
            <person name="Edwards O.R."/>
            <person name="Feyereisen R."/>
            <person name="Gibbs R.A."/>
            <person name="Heckel D.G."/>
            <person name="McGrath A."/>
            <person name="Robin C."/>
            <person name="Scherer S.E."/>
            <person name="Worley K.C."/>
            <person name="Wu Y.D."/>
        </authorList>
    </citation>
    <scope>NUCLEOTIDE SEQUENCE [LARGE SCALE GENOMIC DNA]</scope>
    <source>
        <strain evidence="3">Harm_GR_Male_#8</strain>
        <tissue evidence="3">Whole organism</tissue>
    </source>
</reference>
<protein>
    <submittedName>
        <fullName evidence="3">Uncharacterized protein</fullName>
    </submittedName>
</protein>
<dbReference type="EMBL" id="KZ150008">
    <property type="protein sequence ID" value="PZC75151.1"/>
    <property type="molecule type" value="Genomic_DNA"/>
</dbReference>
<feature type="chain" id="PRO_5016061989" evidence="2">
    <location>
        <begin position="19"/>
        <end position="366"/>
    </location>
</feature>
<evidence type="ECO:0000256" key="2">
    <source>
        <dbReference type="SAM" id="SignalP"/>
    </source>
</evidence>
<sequence>MVSIKLLALLAVVAIVAGSPHHKSIKKKVPYAWTVSSSGSSGVTAGAAAAGNAGANAVAFSSLRFLAKGIADRNSLSYKAFKWIGGRTAVSSVNDALDIVLTAAAGVGGLINLWIPGLGSLFSSLVIASARISYCVVGQPSSSHFGLVRDGKANINICANGNYGAKWGWKAYAGDYSNAALVIKAYGLENASAKVNQFLAAKGGLQALDGYEKKIASAIVVVAKLFDRDVKTWSSQDVNTVIAKSTEVLGWLANSYYPRLGGYVLADFLRLGSNKNVVNVGLDLSIFQDQLNQISSYKIQQQLLSGVKKCTDQEFNKANDDDDDDDDDDSDENQSDNGTTTTTGSGSTTDPAFSKAPPTPKSVFEA</sequence>